<comment type="caution">
    <text evidence="2">The sequence shown here is derived from an EMBL/GenBank/DDBJ whole genome shotgun (WGS) entry which is preliminary data.</text>
</comment>
<evidence type="ECO:0000313" key="3">
    <source>
        <dbReference type="Proteomes" id="UP000317291"/>
    </source>
</evidence>
<evidence type="ECO:0000313" key="2">
    <source>
        <dbReference type="EMBL" id="TWS20201.1"/>
    </source>
</evidence>
<protein>
    <submittedName>
        <fullName evidence="2">Uncharacterized protein</fullName>
    </submittedName>
</protein>
<dbReference type="OrthoDB" id="4731298at2"/>
<feature type="region of interest" description="Disordered" evidence="1">
    <location>
        <begin position="1"/>
        <end position="22"/>
    </location>
</feature>
<sequence length="178" mass="19000">MVNPPGKPGPHGSHASSRARAEKALRLRSMGRTWQEIADTLGFRSRSGAEQAVTRLIKARGPVNLEEDRATSTEMLRVLKSTLSTRFVAAVANGDDDMVLRYAKELRALDGQHSKLNGTAVPETHKHDVTLGRSPDEALAAARDAALAALEARRPLSGGIAVAAPAIEPEPLEAEVVE</sequence>
<keyword evidence="3" id="KW-1185">Reference proteome</keyword>
<organism evidence="2 3">
    <name type="scientific">Tsukamurella asaccharolytica</name>
    <dbReference type="NCBI Taxonomy" id="2592067"/>
    <lineage>
        <taxon>Bacteria</taxon>
        <taxon>Bacillati</taxon>
        <taxon>Actinomycetota</taxon>
        <taxon>Actinomycetes</taxon>
        <taxon>Mycobacteriales</taxon>
        <taxon>Tsukamurellaceae</taxon>
        <taxon>Tsukamurella</taxon>
    </lineage>
</organism>
<proteinExistence type="predicted"/>
<accession>A0A5C5RDL9</accession>
<dbReference type="Proteomes" id="UP000317291">
    <property type="component" value="Unassembled WGS sequence"/>
</dbReference>
<reference evidence="2 3" key="1">
    <citation type="submission" date="2019-06" db="EMBL/GenBank/DDBJ databases">
        <title>Tsukamurella conjunctivitidis sp. nov., Tsukamurella assacharolytica sp. nov. and Tsukamurella sputae sp. nov. isolated from patients with conjunctivitis, bacteraemia (lymphoma) and respiratory infection (sputum) in Hong Kong.</title>
        <authorList>
            <person name="Teng J.L.L."/>
            <person name="Lee H.H."/>
            <person name="Fong J.Y.H."/>
            <person name="Fok K.M.N."/>
            <person name="Lau S.K.P."/>
            <person name="Woo P.C.Y."/>
        </authorList>
    </citation>
    <scope>NUCLEOTIDE SEQUENCE [LARGE SCALE GENOMIC DNA]</scope>
    <source>
        <strain evidence="2 3">HKU71</strain>
    </source>
</reference>
<evidence type="ECO:0000256" key="1">
    <source>
        <dbReference type="SAM" id="MobiDB-lite"/>
    </source>
</evidence>
<gene>
    <name evidence="2" type="ORF">FK529_08785</name>
</gene>
<name>A0A5C5RDL9_9ACTN</name>
<dbReference type="AlphaFoldDB" id="A0A5C5RDL9"/>
<dbReference type="EMBL" id="VIGW01000003">
    <property type="protein sequence ID" value="TWS20201.1"/>
    <property type="molecule type" value="Genomic_DNA"/>
</dbReference>
<dbReference type="RefSeq" id="WP_146560577.1">
    <property type="nucleotide sequence ID" value="NZ_VIGW01000003.1"/>
</dbReference>